<evidence type="ECO:0008006" key="3">
    <source>
        <dbReference type="Google" id="ProtNLM"/>
    </source>
</evidence>
<proteinExistence type="predicted"/>
<dbReference type="EMBL" id="JANJYJ010000005">
    <property type="protein sequence ID" value="KAK3213216.1"/>
    <property type="molecule type" value="Genomic_DNA"/>
</dbReference>
<keyword evidence="2" id="KW-1185">Reference proteome</keyword>
<evidence type="ECO:0000313" key="1">
    <source>
        <dbReference type="EMBL" id="KAK3213216.1"/>
    </source>
</evidence>
<organism evidence="1 2">
    <name type="scientific">Dipteronia sinensis</name>
    <dbReference type="NCBI Taxonomy" id="43782"/>
    <lineage>
        <taxon>Eukaryota</taxon>
        <taxon>Viridiplantae</taxon>
        <taxon>Streptophyta</taxon>
        <taxon>Embryophyta</taxon>
        <taxon>Tracheophyta</taxon>
        <taxon>Spermatophyta</taxon>
        <taxon>Magnoliopsida</taxon>
        <taxon>eudicotyledons</taxon>
        <taxon>Gunneridae</taxon>
        <taxon>Pentapetalae</taxon>
        <taxon>rosids</taxon>
        <taxon>malvids</taxon>
        <taxon>Sapindales</taxon>
        <taxon>Sapindaceae</taxon>
        <taxon>Hippocastanoideae</taxon>
        <taxon>Acereae</taxon>
        <taxon>Dipteronia</taxon>
    </lineage>
</organism>
<protein>
    <recommendedName>
        <fullName evidence="3">RNase H type-1 domain-containing protein</fullName>
    </recommendedName>
</protein>
<dbReference type="Proteomes" id="UP001281410">
    <property type="component" value="Unassembled WGS sequence"/>
</dbReference>
<evidence type="ECO:0000313" key="2">
    <source>
        <dbReference type="Proteomes" id="UP001281410"/>
    </source>
</evidence>
<accession>A0AAE0E6W9</accession>
<dbReference type="AlphaFoldDB" id="A0AAE0E6W9"/>
<reference evidence="1" key="1">
    <citation type="journal article" date="2023" name="Plant J.">
        <title>Genome sequences and population genomics provide insights into the demographic history, inbreeding, and mutation load of two 'living fossil' tree species of Dipteronia.</title>
        <authorList>
            <person name="Feng Y."/>
            <person name="Comes H.P."/>
            <person name="Chen J."/>
            <person name="Zhu S."/>
            <person name="Lu R."/>
            <person name="Zhang X."/>
            <person name="Li P."/>
            <person name="Qiu J."/>
            <person name="Olsen K.M."/>
            <person name="Qiu Y."/>
        </authorList>
    </citation>
    <scope>NUCLEOTIDE SEQUENCE</scope>
    <source>
        <strain evidence="1">NBL</strain>
    </source>
</reference>
<gene>
    <name evidence="1" type="ORF">Dsin_017922</name>
</gene>
<comment type="caution">
    <text evidence="1">The sequence shown here is derived from an EMBL/GenBank/DDBJ whole genome shotgun (WGS) entry which is preliminary data.</text>
</comment>
<name>A0AAE0E6W9_9ROSI</name>
<sequence>MCAKERELFCGLLWRIWLCRNSYVHGSSKADMSDMVVWSEMFVNDYQSNSCGKKQGVDDTFQSEDAPVVKWINDGLRRDTDYGNILSDIDDMSTHVRGMSFCHVPPQANKAARVLQRML</sequence>